<dbReference type="STRING" id="1198029.A0A1U7LN50"/>
<dbReference type="InterPro" id="IPR029058">
    <property type="entry name" value="AB_hydrolase_fold"/>
</dbReference>
<dbReference type="OMA" id="KQDYVEC"/>
<dbReference type="PROSITE" id="PS00560">
    <property type="entry name" value="CARBOXYPEPT_SER_HIS"/>
    <property type="match status" value="1"/>
</dbReference>
<evidence type="ECO:0000256" key="4">
    <source>
        <dbReference type="ARBA" id="ARBA00022729"/>
    </source>
</evidence>
<dbReference type="PRINTS" id="PR00724">
    <property type="entry name" value="CRBOXYPTASEC"/>
</dbReference>
<dbReference type="InterPro" id="IPR033124">
    <property type="entry name" value="Ser_caboxypep_his_AS"/>
</dbReference>
<dbReference type="EMBL" id="LXFE01000980">
    <property type="protein sequence ID" value="OLL24100.1"/>
    <property type="molecule type" value="Genomic_DNA"/>
</dbReference>
<keyword evidence="4 7" id="KW-0732">Signal</keyword>
<dbReference type="EC" id="3.4.16.-" evidence="7"/>
<evidence type="ECO:0000256" key="1">
    <source>
        <dbReference type="ARBA" id="ARBA00009431"/>
    </source>
</evidence>
<keyword evidence="6" id="KW-0325">Glycoprotein</keyword>
<keyword evidence="9" id="KW-1185">Reference proteome</keyword>
<dbReference type="GO" id="GO:0004185">
    <property type="term" value="F:serine-type carboxypeptidase activity"/>
    <property type="evidence" value="ECO:0007669"/>
    <property type="project" value="UniProtKB-UniRule"/>
</dbReference>
<dbReference type="SUPFAM" id="SSF53474">
    <property type="entry name" value="alpha/beta-Hydrolases"/>
    <property type="match status" value="1"/>
</dbReference>
<feature type="chain" id="PRO_5011824336" description="Carboxypeptidase" evidence="7">
    <location>
        <begin position="19"/>
        <end position="469"/>
    </location>
</feature>
<dbReference type="Proteomes" id="UP000186594">
    <property type="component" value="Unassembled WGS sequence"/>
</dbReference>
<reference evidence="8 9" key="1">
    <citation type="submission" date="2016-04" db="EMBL/GenBank/DDBJ databases">
        <title>Evolutionary innovation and constraint leading to complex multicellularity in the Ascomycota.</title>
        <authorList>
            <person name="Cisse O."/>
            <person name="Nguyen A."/>
            <person name="Hewitt D.A."/>
            <person name="Jedd G."/>
            <person name="Stajich J.E."/>
        </authorList>
    </citation>
    <scope>NUCLEOTIDE SEQUENCE [LARGE SCALE GENOMIC DNA]</scope>
    <source>
        <strain evidence="8 9">DAH-3</strain>
    </source>
</reference>
<dbReference type="InterPro" id="IPR018202">
    <property type="entry name" value="Ser_caboxypep_ser_AS"/>
</dbReference>
<feature type="signal peptide" evidence="7">
    <location>
        <begin position="1"/>
        <end position="18"/>
    </location>
</feature>
<sequence length="469" mass="53252">MHLYPLFILSFLSLFVLAFQQPFHYSIPRAFQNEEFRVLSHASYEKHKIRVKRTTQELCDGEIAKGFSGYLDINDDKHLFFWWFNSRSQPSIDPVVMWLNGGPGCSSLGTGMLMELGPCRVNSDLKTTYNPYAWNSNASIFFLDQPVGVGFSYSESNDTINNTESAADDVYAFLKIWISEMREFEGNDFHMAGESYAGHYLPIMAQEVYDRGGINLKSVIIGNGGFSHLDQYPAYWDVTCTNITGIGPIYDKKTCQHMELGLSECTRLLQACEEYKNKVICDAAIGFCEKLLAEPYNKTGLNPYDMSKKCFGGDGGCYQIGIDIAKFLNQESIRKALGVEEFIGQFNGCTDSVTAAFTKHGDEYKPTPPYISYLLDHGVNVLIYAGTYDWICNYIGNERWTLNFEWSGKYGFRAQRLREWTVDGNVAGLTRKYKGLTYVEVSGAGHMVPYDKPKENLQMLNRWLANEEM</sequence>
<evidence type="ECO:0000256" key="5">
    <source>
        <dbReference type="ARBA" id="ARBA00022801"/>
    </source>
</evidence>
<dbReference type="InterPro" id="IPR001563">
    <property type="entry name" value="Peptidase_S10"/>
</dbReference>
<dbReference type="GO" id="GO:0000324">
    <property type="term" value="C:fungal-type vacuole"/>
    <property type="evidence" value="ECO:0007669"/>
    <property type="project" value="TreeGrafter"/>
</dbReference>
<evidence type="ECO:0000256" key="6">
    <source>
        <dbReference type="ARBA" id="ARBA00023180"/>
    </source>
</evidence>
<dbReference type="Gene3D" id="1.10.287.410">
    <property type="match status" value="1"/>
</dbReference>
<protein>
    <recommendedName>
        <fullName evidence="7">Carboxypeptidase</fullName>
        <ecNumber evidence="7">3.4.16.-</ecNumber>
    </recommendedName>
</protein>
<proteinExistence type="inferred from homology"/>
<dbReference type="GO" id="GO:0006508">
    <property type="term" value="P:proteolysis"/>
    <property type="evidence" value="ECO:0007669"/>
    <property type="project" value="UniProtKB-KW"/>
</dbReference>
<name>A0A1U7LN50_NEOID</name>
<dbReference type="PANTHER" id="PTHR11802">
    <property type="entry name" value="SERINE PROTEASE FAMILY S10 SERINE CARBOXYPEPTIDASE"/>
    <property type="match status" value="1"/>
</dbReference>
<dbReference type="PANTHER" id="PTHR11802:SF113">
    <property type="entry name" value="SERINE CARBOXYPEPTIDASE CTSA-4.1"/>
    <property type="match status" value="1"/>
</dbReference>
<comment type="caution">
    <text evidence="8">The sequence shown here is derived from an EMBL/GenBank/DDBJ whole genome shotgun (WGS) entry which is preliminary data.</text>
</comment>
<dbReference type="PROSITE" id="PS00131">
    <property type="entry name" value="CARBOXYPEPT_SER_SER"/>
    <property type="match status" value="1"/>
</dbReference>
<keyword evidence="5 7" id="KW-0378">Hydrolase</keyword>
<evidence type="ECO:0000256" key="7">
    <source>
        <dbReference type="RuleBase" id="RU361156"/>
    </source>
</evidence>
<evidence type="ECO:0000313" key="9">
    <source>
        <dbReference type="Proteomes" id="UP000186594"/>
    </source>
</evidence>
<evidence type="ECO:0000256" key="2">
    <source>
        <dbReference type="ARBA" id="ARBA00022645"/>
    </source>
</evidence>
<comment type="similarity">
    <text evidence="1 7">Belongs to the peptidase S10 family.</text>
</comment>
<keyword evidence="2 7" id="KW-0121">Carboxypeptidase</keyword>
<dbReference type="Gene3D" id="3.40.50.1820">
    <property type="entry name" value="alpha/beta hydrolase"/>
    <property type="match status" value="1"/>
</dbReference>
<accession>A0A1U7LN50</accession>
<dbReference type="AlphaFoldDB" id="A0A1U7LN50"/>
<gene>
    <name evidence="8" type="ORF">NEOLI_004243</name>
</gene>
<dbReference type="Pfam" id="PF00450">
    <property type="entry name" value="Peptidase_S10"/>
    <property type="match status" value="1"/>
</dbReference>
<evidence type="ECO:0000313" key="8">
    <source>
        <dbReference type="EMBL" id="OLL24100.1"/>
    </source>
</evidence>
<evidence type="ECO:0000256" key="3">
    <source>
        <dbReference type="ARBA" id="ARBA00022670"/>
    </source>
</evidence>
<organism evidence="8 9">
    <name type="scientific">Neolecta irregularis (strain DAH-3)</name>
    <dbReference type="NCBI Taxonomy" id="1198029"/>
    <lineage>
        <taxon>Eukaryota</taxon>
        <taxon>Fungi</taxon>
        <taxon>Dikarya</taxon>
        <taxon>Ascomycota</taxon>
        <taxon>Taphrinomycotina</taxon>
        <taxon>Neolectales</taxon>
        <taxon>Neolectaceae</taxon>
        <taxon>Neolecta</taxon>
    </lineage>
</organism>
<dbReference type="OrthoDB" id="443318at2759"/>
<keyword evidence="3 7" id="KW-0645">Protease</keyword>